<dbReference type="EMBL" id="CALOZG010000018">
    <property type="protein sequence ID" value="CAH4031731.1"/>
    <property type="molecule type" value="Genomic_DNA"/>
</dbReference>
<sequence>MLRLLAPKKFLWRYPLRNGATCGGITLIEKTTVIICWVVVTAMWLAQTFVLLIVLICMYSSQVKFISWLLSFIFGIFATLILLYIVLIGCGLWLELKQKQLDANTDDVHT</sequence>
<feature type="transmembrane region" description="Helical" evidence="1">
    <location>
        <begin position="34"/>
        <end position="59"/>
    </location>
</feature>
<evidence type="ECO:0000313" key="3">
    <source>
        <dbReference type="Proteomes" id="UP001152562"/>
    </source>
</evidence>
<keyword evidence="1" id="KW-0812">Transmembrane</keyword>
<proteinExistence type="predicted"/>
<keyword evidence="1" id="KW-0472">Membrane</keyword>
<dbReference type="Proteomes" id="UP001152562">
    <property type="component" value="Unassembled WGS sequence"/>
</dbReference>
<gene>
    <name evidence="2" type="ORF">PIBRA_LOCUS8206</name>
</gene>
<dbReference type="AlphaFoldDB" id="A0A9P0TGC9"/>
<keyword evidence="3" id="KW-1185">Reference proteome</keyword>
<accession>A0A9P0TGC9</accession>
<organism evidence="2 3">
    <name type="scientific">Pieris brassicae</name>
    <name type="common">White butterfly</name>
    <name type="synonym">Large white butterfly</name>
    <dbReference type="NCBI Taxonomy" id="7116"/>
    <lineage>
        <taxon>Eukaryota</taxon>
        <taxon>Metazoa</taxon>
        <taxon>Ecdysozoa</taxon>
        <taxon>Arthropoda</taxon>
        <taxon>Hexapoda</taxon>
        <taxon>Insecta</taxon>
        <taxon>Pterygota</taxon>
        <taxon>Neoptera</taxon>
        <taxon>Endopterygota</taxon>
        <taxon>Lepidoptera</taxon>
        <taxon>Glossata</taxon>
        <taxon>Ditrysia</taxon>
        <taxon>Papilionoidea</taxon>
        <taxon>Pieridae</taxon>
        <taxon>Pierinae</taxon>
        <taxon>Pieris</taxon>
    </lineage>
</organism>
<protein>
    <submittedName>
        <fullName evidence="2">Uncharacterized protein</fullName>
    </submittedName>
</protein>
<name>A0A9P0TGC9_PIEBR</name>
<feature type="transmembrane region" description="Helical" evidence="1">
    <location>
        <begin position="65"/>
        <end position="94"/>
    </location>
</feature>
<evidence type="ECO:0000256" key="1">
    <source>
        <dbReference type="SAM" id="Phobius"/>
    </source>
</evidence>
<reference evidence="2" key="1">
    <citation type="submission" date="2022-05" db="EMBL/GenBank/DDBJ databases">
        <authorList>
            <person name="Okamura Y."/>
        </authorList>
    </citation>
    <scope>NUCLEOTIDE SEQUENCE</scope>
</reference>
<keyword evidence="1" id="KW-1133">Transmembrane helix</keyword>
<evidence type="ECO:0000313" key="2">
    <source>
        <dbReference type="EMBL" id="CAH4031731.1"/>
    </source>
</evidence>
<comment type="caution">
    <text evidence="2">The sequence shown here is derived from an EMBL/GenBank/DDBJ whole genome shotgun (WGS) entry which is preliminary data.</text>
</comment>